<protein>
    <submittedName>
        <fullName evidence="1">Uncharacterized protein</fullName>
    </submittedName>
</protein>
<gene>
    <name evidence="1" type="ORF">COI69_12090</name>
</gene>
<comment type="caution">
    <text evidence="1">The sequence shown here is derived from an EMBL/GenBank/DDBJ whole genome shotgun (WGS) entry which is preliminary data.</text>
</comment>
<sequence length="324" mass="38114">MNESIDFKKLLEELEEQDKEEHFHYRNFKMGIELDIAGTFLYDGINSLRSMDNFEVESEVFSFLYHISVGIERLQKIIIVLNEEIKDIKEFEDSLKTHSHQGLHNRIKENRNVDFNSRQNEFLSLVSDFYNNSRYNNYLVSTAIDRDIKAIKKFLDKHTEEILNENYFGENLDRRKEILGRVIGSIVKEYYSLIQKICGEKNIYTDEVRADSKALQIFLRKYQKNSLSTILKEEGIAVKELLIYLSNSEENSDFMDFLRGIEPLGIDIANIKGYISSIINGKVPQDLIYEIEELYCDEDIKAELKNRLVQLEIIGNKHINFYDE</sequence>
<dbReference type="RefSeq" id="WP_016083886.1">
    <property type="nucleotide sequence ID" value="NZ_NUQH01000089.1"/>
</dbReference>
<proteinExistence type="predicted"/>
<accession>A0A9X7HMT7</accession>
<evidence type="ECO:0000313" key="2">
    <source>
        <dbReference type="Proteomes" id="UP000225135"/>
    </source>
</evidence>
<organism evidence="1 2">
    <name type="scientific">Bacillus cereus</name>
    <dbReference type="NCBI Taxonomy" id="1396"/>
    <lineage>
        <taxon>Bacteria</taxon>
        <taxon>Bacillati</taxon>
        <taxon>Bacillota</taxon>
        <taxon>Bacilli</taxon>
        <taxon>Bacillales</taxon>
        <taxon>Bacillaceae</taxon>
        <taxon>Bacillus</taxon>
        <taxon>Bacillus cereus group</taxon>
    </lineage>
</organism>
<dbReference type="EMBL" id="NUUR01000031">
    <property type="protein sequence ID" value="PHG82449.1"/>
    <property type="molecule type" value="Genomic_DNA"/>
</dbReference>
<evidence type="ECO:0000313" key="1">
    <source>
        <dbReference type="EMBL" id="PHG82449.1"/>
    </source>
</evidence>
<dbReference type="Proteomes" id="UP000225135">
    <property type="component" value="Unassembled WGS sequence"/>
</dbReference>
<name>A0A9X7HMT7_BACCE</name>
<reference evidence="1 2" key="1">
    <citation type="submission" date="2017-09" db="EMBL/GenBank/DDBJ databases">
        <title>Large-scale bioinformatics analysis of Bacillus genomes uncovers conserved roles of natural products in bacterial physiology.</title>
        <authorList>
            <consortium name="Agbiome Team Llc"/>
            <person name="Bleich R.M."/>
            <person name="Grubbs K.J."/>
            <person name="Santa Maria K.C."/>
            <person name="Allen S.E."/>
            <person name="Farag S."/>
            <person name="Shank E.A."/>
            <person name="Bowers A."/>
        </authorList>
    </citation>
    <scope>NUCLEOTIDE SEQUENCE [LARGE SCALE GENOMIC DNA]</scope>
    <source>
        <strain evidence="1 2">AFS029792</strain>
    </source>
</reference>
<dbReference type="AlphaFoldDB" id="A0A9X7HMT7"/>